<feature type="domain" description="Gfo/Idh/MocA-like oxidoreductase C-terminal" evidence="3">
    <location>
        <begin position="139"/>
        <end position="420"/>
    </location>
</feature>
<dbReference type="InterPro" id="IPR036291">
    <property type="entry name" value="NAD(P)-bd_dom_sf"/>
</dbReference>
<evidence type="ECO:0000313" key="5">
    <source>
        <dbReference type="Proteomes" id="UP001199355"/>
    </source>
</evidence>
<dbReference type="Gene3D" id="3.30.360.10">
    <property type="entry name" value="Dihydrodipicolinate Reductase, domain 2"/>
    <property type="match status" value="1"/>
</dbReference>
<dbReference type="Pfam" id="PF02894">
    <property type="entry name" value="GFO_IDH_MocA_C"/>
    <property type="match status" value="1"/>
</dbReference>
<proteinExistence type="inferred from homology"/>
<protein>
    <submittedName>
        <fullName evidence="4">Gfo/Idh/MocA family oxidoreductase</fullName>
    </submittedName>
</protein>
<evidence type="ECO:0000256" key="1">
    <source>
        <dbReference type="ARBA" id="ARBA00010928"/>
    </source>
</evidence>
<dbReference type="SUPFAM" id="SSF55347">
    <property type="entry name" value="Glyceraldehyde-3-phosphate dehydrogenase-like, C-terminal domain"/>
    <property type="match status" value="1"/>
</dbReference>
<sequence>MKTTVAIVGLGSRGRVTYAPIAKQYPDLMEITALADINPACVEEAAKEYNVPKERCFTSAEELLVQPKLADAIFICTQDQDHVREALMALEKGYHILMEKPISPSAEDCNKLLEASRKYDRKIVVCHVLRYTPFFSKIKEIISEGTIGDVVTIQAIENVGYWHQAHSFVRGNWRNSNTTSPMCLQKTCHDFDLYLWLADKTPKRVSSMGDTYFFKEACAPEGAALRCMDGCKAKENCPFDAEKIYITNKRTGIAQGNTEWPVDVLAIHPTEESIYEAIKTGPYGRCVFHCDNNVVDHQITNIENTDGSNISFSMSGFTSDGASRYCKIMGTKGDITADMTKNIIEIGLFGQPREVIDVTKLATDFSGHGGGDVRMVLEFLEMIKTGKEPQGITSLEQSINSHLVAFAAEESRLNHGAPVEIG</sequence>
<keyword evidence="5" id="KW-1185">Reference proteome</keyword>
<name>A0AAE3AY89_9FIRM</name>
<dbReference type="RefSeq" id="WP_308728329.1">
    <property type="nucleotide sequence ID" value="NZ_JAJEQF010000021.1"/>
</dbReference>
<evidence type="ECO:0000259" key="2">
    <source>
        <dbReference type="Pfam" id="PF01408"/>
    </source>
</evidence>
<dbReference type="Proteomes" id="UP001199355">
    <property type="component" value="Unassembled WGS sequence"/>
</dbReference>
<dbReference type="EMBL" id="JAJEQF010000021">
    <property type="protein sequence ID" value="MCC2167840.1"/>
    <property type="molecule type" value="Genomic_DNA"/>
</dbReference>
<evidence type="ECO:0000259" key="3">
    <source>
        <dbReference type="Pfam" id="PF02894"/>
    </source>
</evidence>
<dbReference type="Gene3D" id="3.40.50.720">
    <property type="entry name" value="NAD(P)-binding Rossmann-like Domain"/>
    <property type="match status" value="1"/>
</dbReference>
<dbReference type="AlphaFoldDB" id="A0AAE3AY89"/>
<evidence type="ECO:0000313" key="4">
    <source>
        <dbReference type="EMBL" id="MCC2167840.1"/>
    </source>
</evidence>
<dbReference type="SUPFAM" id="SSF51735">
    <property type="entry name" value="NAD(P)-binding Rossmann-fold domains"/>
    <property type="match status" value="1"/>
</dbReference>
<comment type="similarity">
    <text evidence="1">Belongs to the Gfo/Idh/MocA family.</text>
</comment>
<gene>
    <name evidence="4" type="ORF">LKD45_09075</name>
</gene>
<accession>A0AAE3AY89</accession>
<dbReference type="PANTHER" id="PTHR43377:SF2">
    <property type="entry name" value="BINDING ROSSMANN FOLD OXIDOREDUCTASE, PUTATIVE (AFU_ORTHOLOGUE AFUA_4G00560)-RELATED"/>
    <property type="match status" value="1"/>
</dbReference>
<dbReference type="InterPro" id="IPR051450">
    <property type="entry name" value="Gfo/Idh/MocA_Oxidoreductases"/>
</dbReference>
<dbReference type="GO" id="GO:0000166">
    <property type="term" value="F:nucleotide binding"/>
    <property type="evidence" value="ECO:0007669"/>
    <property type="project" value="InterPro"/>
</dbReference>
<dbReference type="InterPro" id="IPR000683">
    <property type="entry name" value="Gfo/Idh/MocA-like_OxRdtase_N"/>
</dbReference>
<reference evidence="4 5" key="1">
    <citation type="submission" date="2021-10" db="EMBL/GenBank/DDBJ databases">
        <title>Anaerobic single-cell dispensing facilitates the cultivation of human gut bacteria.</title>
        <authorList>
            <person name="Afrizal A."/>
        </authorList>
    </citation>
    <scope>NUCLEOTIDE SEQUENCE [LARGE SCALE GENOMIC DNA]</scope>
    <source>
        <strain evidence="4 5">CLA-AA-H244</strain>
    </source>
</reference>
<organism evidence="4 5">
    <name type="scientific">Gallintestinimicrobium propionicum</name>
    <dbReference type="NCBI Taxonomy" id="2981770"/>
    <lineage>
        <taxon>Bacteria</taxon>
        <taxon>Bacillati</taxon>
        <taxon>Bacillota</taxon>
        <taxon>Clostridia</taxon>
        <taxon>Lachnospirales</taxon>
        <taxon>Lachnospiraceae</taxon>
        <taxon>Gallintestinimicrobium</taxon>
    </lineage>
</organism>
<comment type="caution">
    <text evidence="4">The sequence shown here is derived from an EMBL/GenBank/DDBJ whole genome shotgun (WGS) entry which is preliminary data.</text>
</comment>
<dbReference type="Pfam" id="PF01408">
    <property type="entry name" value="GFO_IDH_MocA"/>
    <property type="match status" value="1"/>
</dbReference>
<dbReference type="InterPro" id="IPR004104">
    <property type="entry name" value="Gfo/Idh/MocA-like_OxRdtase_C"/>
</dbReference>
<dbReference type="PANTHER" id="PTHR43377">
    <property type="entry name" value="BILIVERDIN REDUCTASE A"/>
    <property type="match status" value="1"/>
</dbReference>
<feature type="domain" description="Gfo/Idh/MocA-like oxidoreductase N-terminal" evidence="2">
    <location>
        <begin position="4"/>
        <end position="125"/>
    </location>
</feature>